<dbReference type="InterPro" id="IPR012338">
    <property type="entry name" value="Beta-lactam/transpept-like"/>
</dbReference>
<keyword evidence="6" id="KW-0808">Transferase</keyword>
<dbReference type="GO" id="GO:0009002">
    <property type="term" value="F:serine-type D-Ala-D-Ala carboxypeptidase activity"/>
    <property type="evidence" value="ECO:0007669"/>
    <property type="project" value="UniProtKB-EC"/>
</dbReference>
<dbReference type="Gene3D" id="2.60.40.10">
    <property type="entry name" value="Immunoglobulins"/>
    <property type="match status" value="1"/>
</dbReference>
<keyword evidence="11" id="KW-0961">Cell wall biogenesis/degradation</keyword>
<keyword evidence="9" id="KW-0573">Peptidoglycan synthesis</keyword>
<feature type="region of interest" description="Disordered" evidence="14">
    <location>
        <begin position="850"/>
        <end position="917"/>
    </location>
</feature>
<comment type="similarity">
    <text evidence="2">In the N-terminal section; belongs to the glycosyltransferase 51 family.</text>
</comment>
<dbReference type="InterPro" id="IPR036950">
    <property type="entry name" value="PBP_transglycosylase"/>
</dbReference>
<evidence type="ECO:0000256" key="12">
    <source>
        <dbReference type="ARBA" id="ARBA00034000"/>
    </source>
</evidence>
<proteinExistence type="inferred from homology"/>
<dbReference type="PANTHER" id="PTHR32282">
    <property type="entry name" value="BINDING PROTEIN TRANSPEPTIDASE, PUTATIVE-RELATED"/>
    <property type="match status" value="1"/>
</dbReference>
<feature type="compositionally biased region" description="Acidic residues" evidence="14">
    <location>
        <begin position="902"/>
        <end position="917"/>
    </location>
</feature>
<evidence type="ECO:0000256" key="10">
    <source>
        <dbReference type="ARBA" id="ARBA00023268"/>
    </source>
</evidence>
<feature type="domain" description="Fibronectin type-III" evidence="16">
    <location>
        <begin position="677"/>
        <end position="755"/>
    </location>
</feature>
<gene>
    <name evidence="17" type="ORF">FHP05_02090</name>
</gene>
<evidence type="ECO:0000256" key="14">
    <source>
        <dbReference type="SAM" id="MobiDB-lite"/>
    </source>
</evidence>
<dbReference type="SUPFAM" id="SSF56601">
    <property type="entry name" value="beta-lactamase/transpeptidase-like"/>
    <property type="match status" value="1"/>
</dbReference>
<dbReference type="Pfam" id="PF00905">
    <property type="entry name" value="Transpeptidase"/>
    <property type="match status" value="1"/>
</dbReference>
<comment type="catalytic activity">
    <reaction evidence="12">
        <text>Preferential cleavage: (Ac)2-L-Lys-D-Ala-|-D-Ala. Also transpeptidation of peptidyl-alanyl moieties that are N-acyl substituents of D-alanine.</text>
        <dbReference type="EC" id="3.4.16.4"/>
    </reaction>
</comment>
<dbReference type="GO" id="GO:0006508">
    <property type="term" value="P:proteolysis"/>
    <property type="evidence" value="ECO:0007669"/>
    <property type="project" value="UniProtKB-KW"/>
</dbReference>
<evidence type="ECO:0000256" key="15">
    <source>
        <dbReference type="SAM" id="Phobius"/>
    </source>
</evidence>
<evidence type="ECO:0000256" key="2">
    <source>
        <dbReference type="ARBA" id="ARBA00007739"/>
    </source>
</evidence>
<keyword evidence="5" id="KW-0328">Glycosyltransferase</keyword>
<dbReference type="InterPro" id="IPR001460">
    <property type="entry name" value="PCN-bd_Tpept"/>
</dbReference>
<keyword evidence="15" id="KW-1133">Transmembrane helix</keyword>
<accession>A0A5C8P3X4</accession>
<dbReference type="Gene3D" id="3.40.710.10">
    <property type="entry name" value="DD-peptidase/beta-lactamase superfamily"/>
    <property type="match status" value="1"/>
</dbReference>
<dbReference type="InterPro" id="IPR013783">
    <property type="entry name" value="Ig-like_fold"/>
</dbReference>
<dbReference type="InterPro" id="IPR050396">
    <property type="entry name" value="Glycosyltr_51/Transpeptidase"/>
</dbReference>
<sequence>MVANNQTRMGRKKQKPTTKKKPLWKKIMLSTLFLVLAIGIGIGVLFTYYIATAPKIDAAKLSDPFSSQILDKEGEVVAEPGTEKRTKIVYDDLPEVLVDAVTATEDARFFKHPGIDIRRIGGAIVANFKHGFGSEGASTITQQVVENYFLAKDKKIKLKVQEQWLALKLERKYSKEQILEMYLNKIFYGNNAYGVASAAKAYFGKTDLHDLTLPEAAILAGLPQRPTAYNPYKNPELTKERMDTVLKLMVRHDKISQKEADEARKVDIPSLLTDKVPEGAKYQGFIQQVKDEVSEKLDGADIYTDGLKIYTTLDSDAQEYVESLLTDSEQNPIQFPNDTMQAGMTVVDTKTGAIQAIGGRRNSEGKGELNYAQQTFQPASTAKPIMAYGPAIEYNKWSTYHQINDDKPYDKNVKNPINNVTRTYQGWVSARYALTHSLNVPALKTFEEVGANKVKEFAEGLGLHYEHPIGVGDVIGGTSNEFSPIEMAGAYQAFGNEGVYIEPYTVTKVEFPDGKVVDLTPEPKAAMSDYTAYMVTDMLKSVVQEGTGRSANVAGIPIAGKTGTSDDSKDSWFIGYSPNYTISVWTGNFDENDKKLSIPSGYTKIARDLFRNTMTEISKDVETPDFKMPSSVVKVGVEKGSNPPSLPSNQTPSSQIVTELFVKGTEPKKESVKYEQLDPVSGLKATYNEDKQSIHVEWSYDKKEDIQFEVSARINDGKMQSLSTTDELSLDINQVEMDAEYEIQVVAISNNNDKSEARTVKLKIGNPEDEDEDTEDEDTNIPSVQNLNAHYKDTIIQVNWAYDGPPAKFEVSVNGQKEIKESMGVDIKGAQPGETYTIVVTAIGNENGKRSEANSVQVTVPMEEKPVTGDEDKKEDNNKNEEQEESEKGEGNKGNEGNQGGEESEEDNDEKDEDANN</sequence>
<dbReference type="GO" id="GO:0008658">
    <property type="term" value="F:penicillin binding"/>
    <property type="evidence" value="ECO:0007669"/>
    <property type="project" value="InterPro"/>
</dbReference>
<dbReference type="FunFam" id="1.10.3810.10:FF:000001">
    <property type="entry name" value="Penicillin-binding protein 1A"/>
    <property type="match status" value="1"/>
</dbReference>
<evidence type="ECO:0000256" key="5">
    <source>
        <dbReference type="ARBA" id="ARBA00022676"/>
    </source>
</evidence>
<dbReference type="AlphaFoldDB" id="A0A5C8P3X4"/>
<keyword evidence="4" id="KW-0645">Protease</keyword>
<keyword evidence="15" id="KW-0812">Transmembrane</keyword>
<dbReference type="InterPro" id="IPR003961">
    <property type="entry name" value="FN3_dom"/>
</dbReference>
<keyword evidence="7" id="KW-0378">Hydrolase</keyword>
<dbReference type="OrthoDB" id="9766909at2"/>
<dbReference type="NCBIfam" id="TIGR02074">
    <property type="entry name" value="PBP_1a_fam"/>
    <property type="match status" value="1"/>
</dbReference>
<keyword evidence="18" id="KW-1185">Reference proteome</keyword>
<evidence type="ECO:0000256" key="13">
    <source>
        <dbReference type="ARBA" id="ARBA00049902"/>
    </source>
</evidence>
<dbReference type="InterPro" id="IPR036116">
    <property type="entry name" value="FN3_sf"/>
</dbReference>
<feature type="compositionally biased region" description="Basic and acidic residues" evidence="14">
    <location>
        <begin position="862"/>
        <end position="893"/>
    </location>
</feature>
<dbReference type="Proteomes" id="UP000321574">
    <property type="component" value="Unassembled WGS sequence"/>
</dbReference>
<dbReference type="GO" id="GO:0008360">
    <property type="term" value="P:regulation of cell shape"/>
    <property type="evidence" value="ECO:0007669"/>
    <property type="project" value="UniProtKB-KW"/>
</dbReference>
<feature type="transmembrane region" description="Helical" evidence="15">
    <location>
        <begin position="27"/>
        <end position="51"/>
    </location>
</feature>
<evidence type="ECO:0000313" key="17">
    <source>
        <dbReference type="EMBL" id="TXL67833.1"/>
    </source>
</evidence>
<dbReference type="RefSeq" id="WP_147665570.1">
    <property type="nucleotide sequence ID" value="NZ_VDUW01000001.1"/>
</dbReference>
<dbReference type="GO" id="GO:0030288">
    <property type="term" value="C:outer membrane-bounded periplasmic space"/>
    <property type="evidence" value="ECO:0007669"/>
    <property type="project" value="TreeGrafter"/>
</dbReference>
<comment type="catalytic activity">
    <reaction evidence="13">
        <text>[GlcNAc-(1-&gt;4)-Mur2Ac(oyl-L-Ala-gamma-D-Glu-L-Lys-D-Ala-D-Ala)](n)-di-trans,octa-cis-undecaprenyl diphosphate + beta-D-GlcNAc-(1-&gt;4)-Mur2Ac(oyl-L-Ala-gamma-D-Glu-L-Lys-D-Ala-D-Ala)-di-trans,octa-cis-undecaprenyl diphosphate = [GlcNAc-(1-&gt;4)-Mur2Ac(oyl-L-Ala-gamma-D-Glu-L-Lys-D-Ala-D-Ala)](n+1)-di-trans,octa-cis-undecaprenyl diphosphate + di-trans,octa-cis-undecaprenyl diphosphate + H(+)</text>
        <dbReference type="Rhea" id="RHEA:23708"/>
        <dbReference type="Rhea" id="RHEA-COMP:9602"/>
        <dbReference type="Rhea" id="RHEA-COMP:9603"/>
        <dbReference type="ChEBI" id="CHEBI:15378"/>
        <dbReference type="ChEBI" id="CHEBI:58405"/>
        <dbReference type="ChEBI" id="CHEBI:60033"/>
        <dbReference type="ChEBI" id="CHEBI:78435"/>
        <dbReference type="EC" id="2.4.99.28"/>
    </reaction>
</comment>
<protein>
    <submittedName>
        <fullName evidence="17">PBP1A family penicillin-binding protein</fullName>
    </submittedName>
</protein>
<evidence type="ECO:0000256" key="9">
    <source>
        <dbReference type="ARBA" id="ARBA00022984"/>
    </source>
</evidence>
<feature type="domain" description="Fibronectin type-III" evidence="16">
    <location>
        <begin position="781"/>
        <end position="850"/>
    </location>
</feature>
<evidence type="ECO:0000256" key="3">
    <source>
        <dbReference type="ARBA" id="ARBA00022645"/>
    </source>
</evidence>
<dbReference type="GO" id="GO:0008955">
    <property type="term" value="F:peptidoglycan glycosyltransferase activity"/>
    <property type="evidence" value="ECO:0007669"/>
    <property type="project" value="UniProtKB-EC"/>
</dbReference>
<evidence type="ECO:0000259" key="16">
    <source>
        <dbReference type="SMART" id="SM00060"/>
    </source>
</evidence>
<dbReference type="InterPro" id="IPR001264">
    <property type="entry name" value="Glyco_trans_51"/>
</dbReference>
<dbReference type="GO" id="GO:0071555">
    <property type="term" value="P:cell wall organization"/>
    <property type="evidence" value="ECO:0007669"/>
    <property type="project" value="UniProtKB-KW"/>
</dbReference>
<evidence type="ECO:0000256" key="8">
    <source>
        <dbReference type="ARBA" id="ARBA00022960"/>
    </source>
</evidence>
<evidence type="ECO:0000256" key="4">
    <source>
        <dbReference type="ARBA" id="ARBA00022670"/>
    </source>
</evidence>
<reference evidence="17 18" key="1">
    <citation type="submission" date="2019-06" db="EMBL/GenBank/DDBJ databases">
        <title>Cerasibacillus sp. nov., isolated from maize field.</title>
        <authorList>
            <person name="Lin S.-Y."/>
            <person name="Tsai C.-F."/>
            <person name="Young C.-C."/>
        </authorList>
    </citation>
    <scope>NUCLEOTIDE SEQUENCE [LARGE SCALE GENOMIC DNA]</scope>
    <source>
        <strain evidence="17 18">CC-CFT480</strain>
    </source>
</reference>
<name>A0A5C8P3X4_9BACI</name>
<dbReference type="InterPro" id="IPR023346">
    <property type="entry name" value="Lysozyme-like_dom_sf"/>
</dbReference>
<keyword evidence="15" id="KW-0472">Membrane</keyword>
<organism evidence="17 18">
    <name type="scientific">Cerasibacillus terrae</name>
    <dbReference type="NCBI Taxonomy" id="2498845"/>
    <lineage>
        <taxon>Bacteria</taxon>
        <taxon>Bacillati</taxon>
        <taxon>Bacillota</taxon>
        <taxon>Bacilli</taxon>
        <taxon>Bacillales</taxon>
        <taxon>Bacillaceae</taxon>
        <taxon>Cerasibacillus</taxon>
    </lineage>
</organism>
<keyword evidence="3" id="KW-0121">Carboxypeptidase</keyword>
<dbReference type="SMART" id="SM00060">
    <property type="entry name" value="FN3"/>
    <property type="match status" value="2"/>
</dbReference>
<keyword evidence="8" id="KW-0133">Cell shape</keyword>
<evidence type="ECO:0000256" key="6">
    <source>
        <dbReference type="ARBA" id="ARBA00022679"/>
    </source>
</evidence>
<keyword evidence="10" id="KW-0511">Multifunctional enzyme</keyword>
<evidence type="ECO:0000256" key="7">
    <source>
        <dbReference type="ARBA" id="ARBA00022801"/>
    </source>
</evidence>
<evidence type="ECO:0000256" key="11">
    <source>
        <dbReference type="ARBA" id="ARBA00023316"/>
    </source>
</evidence>
<dbReference type="SUPFAM" id="SSF53955">
    <property type="entry name" value="Lysozyme-like"/>
    <property type="match status" value="1"/>
</dbReference>
<dbReference type="Gene3D" id="1.10.3810.10">
    <property type="entry name" value="Biosynthetic peptidoglycan transglycosylase-like"/>
    <property type="match status" value="1"/>
</dbReference>
<comment type="caution">
    <text evidence="17">The sequence shown here is derived from an EMBL/GenBank/DDBJ whole genome shotgun (WGS) entry which is preliminary data.</text>
</comment>
<comment type="similarity">
    <text evidence="1">In the C-terminal section; belongs to the transpeptidase family.</text>
</comment>
<dbReference type="GO" id="GO:0009252">
    <property type="term" value="P:peptidoglycan biosynthetic process"/>
    <property type="evidence" value="ECO:0007669"/>
    <property type="project" value="UniProtKB-KW"/>
</dbReference>
<dbReference type="EMBL" id="VDUW01000001">
    <property type="protein sequence ID" value="TXL67833.1"/>
    <property type="molecule type" value="Genomic_DNA"/>
</dbReference>
<evidence type="ECO:0000313" key="18">
    <source>
        <dbReference type="Proteomes" id="UP000321574"/>
    </source>
</evidence>
<dbReference type="SUPFAM" id="SSF49265">
    <property type="entry name" value="Fibronectin type III"/>
    <property type="match status" value="1"/>
</dbReference>
<dbReference type="PANTHER" id="PTHR32282:SF29">
    <property type="entry name" value="PENICILLIN-BINDING PROTEIN 1A"/>
    <property type="match status" value="1"/>
</dbReference>
<evidence type="ECO:0000256" key="1">
    <source>
        <dbReference type="ARBA" id="ARBA00007090"/>
    </source>
</evidence>
<dbReference type="Pfam" id="PF00912">
    <property type="entry name" value="Transgly"/>
    <property type="match status" value="1"/>
</dbReference>